<dbReference type="Gene3D" id="3.40.50.1820">
    <property type="entry name" value="alpha/beta hydrolase"/>
    <property type="match status" value="1"/>
</dbReference>
<dbReference type="SUPFAM" id="SSF53474">
    <property type="entry name" value="alpha/beta-Hydrolases"/>
    <property type="match status" value="1"/>
</dbReference>
<evidence type="ECO:0000313" key="2">
    <source>
        <dbReference type="EMBL" id="KRM93216.1"/>
    </source>
</evidence>
<accession>A0A0R2CQA9</accession>
<dbReference type="STRING" id="1423802.FC56_GL000881"/>
<keyword evidence="3" id="KW-1185">Reference proteome</keyword>
<comment type="caution">
    <text evidence="2">The sequence shown here is derived from an EMBL/GenBank/DDBJ whole genome shotgun (WGS) entry which is preliminary data.</text>
</comment>
<reference evidence="2 3" key="1">
    <citation type="journal article" date="2015" name="Genome Announc.">
        <title>Expanding the biotechnology potential of lactobacilli through comparative genomics of 213 strains and associated genera.</title>
        <authorList>
            <person name="Sun Z."/>
            <person name="Harris H.M."/>
            <person name="McCann A."/>
            <person name="Guo C."/>
            <person name="Argimon S."/>
            <person name="Zhang W."/>
            <person name="Yang X."/>
            <person name="Jeffery I.B."/>
            <person name="Cooney J.C."/>
            <person name="Kagawa T.F."/>
            <person name="Liu W."/>
            <person name="Song Y."/>
            <person name="Salvetti E."/>
            <person name="Wrobel A."/>
            <person name="Rasinkangas P."/>
            <person name="Parkhill J."/>
            <person name="Rea M.C."/>
            <person name="O'Sullivan O."/>
            <person name="Ritari J."/>
            <person name="Douillard F.P."/>
            <person name="Paul Ross R."/>
            <person name="Yang R."/>
            <person name="Briner A.E."/>
            <person name="Felis G.E."/>
            <person name="de Vos W.M."/>
            <person name="Barrangou R."/>
            <person name="Klaenhammer T.R."/>
            <person name="Caufield P.W."/>
            <person name="Cui Y."/>
            <person name="Zhang H."/>
            <person name="O'Toole P.W."/>
        </authorList>
    </citation>
    <scope>NUCLEOTIDE SEQUENCE [LARGE SCALE GENOMIC DNA]</scope>
    <source>
        <strain evidence="2 3">DSM 24302</strain>
    </source>
</reference>
<sequence length="239" mass="26461">MQHTEIELNREQATYLDLYLNNTENRLPLIFIVPGGGYKQFQAKDSARVALSFMTKGYQAAVIRYPIGDHKNYADSKATVAAAVQYVVDHAAELNVDTDKLGMLGFSAGGQLVAEYSTHANNALKYVLLGYPVIAPTLDEGMGVKSEDVNALVTEQTLPTFIFGSINDTVTPYTQHIGPYSETLATNHVPFELHEFSTGKHGISLANEYVADQNAGKVYPEFASWFEMALNWLQHYTNE</sequence>
<evidence type="ECO:0000313" key="3">
    <source>
        <dbReference type="Proteomes" id="UP000051256"/>
    </source>
</evidence>
<dbReference type="EMBL" id="AYZR01000009">
    <property type="protein sequence ID" value="KRM93216.1"/>
    <property type="molecule type" value="Genomic_DNA"/>
</dbReference>
<feature type="domain" description="BD-FAE-like" evidence="1">
    <location>
        <begin position="16"/>
        <end position="121"/>
    </location>
</feature>
<organism evidence="2 3">
    <name type="scientific">Lentilactobacillus senioris DSM 24302 = JCM 17472</name>
    <dbReference type="NCBI Taxonomy" id="1423802"/>
    <lineage>
        <taxon>Bacteria</taxon>
        <taxon>Bacillati</taxon>
        <taxon>Bacillota</taxon>
        <taxon>Bacilli</taxon>
        <taxon>Lactobacillales</taxon>
        <taxon>Lactobacillaceae</taxon>
        <taxon>Lentilactobacillus</taxon>
    </lineage>
</organism>
<dbReference type="InterPro" id="IPR049492">
    <property type="entry name" value="BD-FAE-like_dom"/>
</dbReference>
<dbReference type="PATRIC" id="fig|1423802.4.peg.894"/>
<protein>
    <submittedName>
        <fullName evidence="2">Esterase lipase family protein</fullName>
    </submittedName>
</protein>
<dbReference type="Pfam" id="PF20434">
    <property type="entry name" value="BD-FAE"/>
    <property type="match status" value="1"/>
</dbReference>
<name>A0A0R2CQA9_9LACO</name>
<dbReference type="Proteomes" id="UP000051256">
    <property type="component" value="Unassembled WGS sequence"/>
</dbReference>
<dbReference type="InterPro" id="IPR029058">
    <property type="entry name" value="AB_hydrolase_fold"/>
</dbReference>
<dbReference type="AlphaFoldDB" id="A0A0R2CQA9"/>
<evidence type="ECO:0000259" key="1">
    <source>
        <dbReference type="Pfam" id="PF20434"/>
    </source>
</evidence>
<dbReference type="RefSeq" id="WP_056978664.1">
    <property type="nucleotide sequence ID" value="NZ_AYZR01000009.1"/>
</dbReference>
<gene>
    <name evidence="2" type="ORF">FC56_GL000881</name>
</gene>
<proteinExistence type="predicted"/>